<evidence type="ECO:0000313" key="3">
    <source>
        <dbReference type="EMBL" id="OLN91968.1"/>
    </source>
</evidence>
<dbReference type="Proteomes" id="UP000186583">
    <property type="component" value="Unassembled WGS sequence"/>
</dbReference>
<evidence type="ECO:0000256" key="1">
    <source>
        <dbReference type="SAM" id="MobiDB-lite"/>
    </source>
</evidence>
<accession>A0A1Q8RXZ0</accession>
<organism evidence="3 4">
    <name type="scientific">Colletotrichum chlorophyti</name>
    <dbReference type="NCBI Taxonomy" id="708187"/>
    <lineage>
        <taxon>Eukaryota</taxon>
        <taxon>Fungi</taxon>
        <taxon>Dikarya</taxon>
        <taxon>Ascomycota</taxon>
        <taxon>Pezizomycotina</taxon>
        <taxon>Sordariomycetes</taxon>
        <taxon>Hypocreomycetidae</taxon>
        <taxon>Glomerellales</taxon>
        <taxon>Glomerellaceae</taxon>
        <taxon>Colletotrichum</taxon>
    </lineage>
</organism>
<reference evidence="3 4" key="1">
    <citation type="submission" date="2016-11" db="EMBL/GenBank/DDBJ databases">
        <title>Draft Genome Assembly of Colletotrichum chlorophyti a pathogen of herbaceous plants.</title>
        <authorList>
            <person name="Gan P."/>
            <person name="Narusaka M."/>
            <person name="Tsushima A."/>
            <person name="Narusaka Y."/>
            <person name="Takano Y."/>
            <person name="Shirasu K."/>
        </authorList>
    </citation>
    <scope>NUCLEOTIDE SEQUENCE [LARGE SCALE GENOMIC DNA]</scope>
    <source>
        <strain evidence="3 4">NTL11</strain>
    </source>
</reference>
<feature type="region of interest" description="Disordered" evidence="1">
    <location>
        <begin position="54"/>
        <end position="133"/>
    </location>
</feature>
<evidence type="ECO:0000313" key="4">
    <source>
        <dbReference type="Proteomes" id="UP000186583"/>
    </source>
</evidence>
<dbReference type="OrthoDB" id="5403747at2759"/>
<feature type="domain" description="Myb-like DNA-binding" evidence="2">
    <location>
        <begin position="14"/>
        <end position="61"/>
    </location>
</feature>
<sequence length="133" mass="14583">MSTNTVSNIEPTPGDIAFMIQIFKHMTNKPDIDWDVFAANAGFKSAGVAQTRYSQIKRKYDQNNPTSATPRKRKTAEPSPSKVQKAPSGRVGTKGKKGKDVIKPEEDEGEDVKGRVKSEEGDAPIEHGIEVEI</sequence>
<dbReference type="Pfam" id="PF22980">
    <property type="entry name" value="Myb_DNA-bind_8"/>
    <property type="match status" value="1"/>
</dbReference>
<comment type="caution">
    <text evidence="3">The sequence shown here is derived from an EMBL/GenBank/DDBJ whole genome shotgun (WGS) entry which is preliminary data.</text>
</comment>
<gene>
    <name evidence="3" type="ORF">CCHL11_01481</name>
</gene>
<proteinExistence type="predicted"/>
<feature type="compositionally biased region" description="Basic and acidic residues" evidence="1">
    <location>
        <begin position="111"/>
        <end position="133"/>
    </location>
</feature>
<name>A0A1Q8RXZ0_9PEZI</name>
<evidence type="ECO:0000259" key="2">
    <source>
        <dbReference type="Pfam" id="PF22980"/>
    </source>
</evidence>
<dbReference type="EMBL" id="MPGH01000060">
    <property type="protein sequence ID" value="OLN91968.1"/>
    <property type="molecule type" value="Genomic_DNA"/>
</dbReference>
<dbReference type="STRING" id="708187.A0A1Q8RXZ0"/>
<protein>
    <recommendedName>
        <fullName evidence="2">Myb-like DNA-binding domain-containing protein</fullName>
    </recommendedName>
</protein>
<keyword evidence="4" id="KW-1185">Reference proteome</keyword>
<dbReference type="InterPro" id="IPR054505">
    <property type="entry name" value="Myb_DNA-bind_8"/>
</dbReference>
<dbReference type="AlphaFoldDB" id="A0A1Q8RXZ0"/>